<evidence type="ECO:0000313" key="3">
    <source>
        <dbReference type="Proteomes" id="UP001147653"/>
    </source>
</evidence>
<keyword evidence="1" id="KW-1133">Transmembrane helix</keyword>
<reference evidence="2" key="1">
    <citation type="submission" date="2022-10" db="EMBL/GenBank/DDBJ databases">
        <title>The WGS of Solirubrobacter phytolaccae KCTC 29190.</title>
        <authorList>
            <person name="Jiang Z."/>
        </authorList>
    </citation>
    <scope>NUCLEOTIDE SEQUENCE</scope>
    <source>
        <strain evidence="2">KCTC 29190</strain>
    </source>
</reference>
<dbReference type="Pfam" id="PF22564">
    <property type="entry name" value="HAAS"/>
    <property type="match status" value="1"/>
</dbReference>
<dbReference type="AlphaFoldDB" id="A0A9X3SA74"/>
<protein>
    <submittedName>
        <fullName evidence="2">Uncharacterized protein</fullName>
    </submittedName>
</protein>
<comment type="caution">
    <text evidence="2">The sequence shown here is derived from an EMBL/GenBank/DDBJ whole genome shotgun (WGS) entry which is preliminary data.</text>
</comment>
<keyword evidence="3" id="KW-1185">Reference proteome</keyword>
<accession>A0A9X3SA74</accession>
<organism evidence="2 3">
    <name type="scientific">Solirubrobacter phytolaccae</name>
    <dbReference type="NCBI Taxonomy" id="1404360"/>
    <lineage>
        <taxon>Bacteria</taxon>
        <taxon>Bacillati</taxon>
        <taxon>Actinomycetota</taxon>
        <taxon>Thermoleophilia</taxon>
        <taxon>Solirubrobacterales</taxon>
        <taxon>Solirubrobacteraceae</taxon>
        <taxon>Solirubrobacter</taxon>
    </lineage>
</organism>
<name>A0A9X3SA74_9ACTN</name>
<dbReference type="EMBL" id="JAPDDP010000008">
    <property type="protein sequence ID" value="MDA0180005.1"/>
    <property type="molecule type" value="Genomic_DNA"/>
</dbReference>
<feature type="transmembrane region" description="Helical" evidence="1">
    <location>
        <begin position="88"/>
        <end position="110"/>
    </location>
</feature>
<evidence type="ECO:0000256" key="1">
    <source>
        <dbReference type="SAM" id="Phobius"/>
    </source>
</evidence>
<evidence type="ECO:0000313" key="2">
    <source>
        <dbReference type="EMBL" id="MDA0180005.1"/>
    </source>
</evidence>
<proteinExistence type="predicted"/>
<sequence length="145" mass="15633">MTHTLHPLAEDYLERLDRAAAHLPRARRRELVDDIEAHLLEALSPEPSDAEVREVLARLGAPEEIVDAEAPRPPRPARPAGRKWGTGATVLFAAVTLVCLYIAASLGAYWGMQREGADGGQLIGAAVLLLLLTPVGLGVYLSRRG</sequence>
<feature type="transmembrane region" description="Helical" evidence="1">
    <location>
        <begin position="122"/>
        <end position="141"/>
    </location>
</feature>
<dbReference type="Proteomes" id="UP001147653">
    <property type="component" value="Unassembled WGS sequence"/>
</dbReference>
<dbReference type="RefSeq" id="WP_270024315.1">
    <property type="nucleotide sequence ID" value="NZ_JAPDDP010000008.1"/>
</dbReference>
<keyword evidence="1" id="KW-0472">Membrane</keyword>
<gene>
    <name evidence="2" type="ORF">OJ997_06840</name>
</gene>
<keyword evidence="1" id="KW-0812">Transmembrane</keyword>